<evidence type="ECO:0000256" key="3">
    <source>
        <dbReference type="ARBA" id="ARBA00022989"/>
    </source>
</evidence>
<dbReference type="EMBL" id="PQIB02000014">
    <property type="protein sequence ID" value="RLM69622.1"/>
    <property type="molecule type" value="Genomic_DNA"/>
</dbReference>
<dbReference type="PANTHER" id="PTHR31234:SF4">
    <property type="entry name" value="EXPRESSED PROTEIN"/>
    <property type="match status" value="1"/>
</dbReference>
<feature type="domain" description="Late embryogenesis abundant protein LEA-2 subgroup" evidence="6">
    <location>
        <begin position="248"/>
        <end position="341"/>
    </location>
</feature>
<evidence type="ECO:0000256" key="2">
    <source>
        <dbReference type="ARBA" id="ARBA00022692"/>
    </source>
</evidence>
<dbReference type="GO" id="GO:0016020">
    <property type="term" value="C:membrane"/>
    <property type="evidence" value="ECO:0007669"/>
    <property type="project" value="UniProtKB-SubCell"/>
</dbReference>
<name>A0A3L6Q0V4_PANMI</name>
<protein>
    <recommendedName>
        <fullName evidence="6">Late embryogenesis abundant protein LEA-2 subgroup domain-containing protein</fullName>
    </recommendedName>
</protein>
<dbReference type="Proteomes" id="UP000275267">
    <property type="component" value="Unassembled WGS sequence"/>
</dbReference>
<gene>
    <name evidence="7" type="ORF">C2845_PM17G03980</name>
</gene>
<reference evidence="8" key="1">
    <citation type="journal article" date="2019" name="Nat. Commun.">
        <title>The genome of broomcorn millet.</title>
        <authorList>
            <person name="Zou C."/>
            <person name="Miki D."/>
            <person name="Li D."/>
            <person name="Tang Q."/>
            <person name="Xiao L."/>
            <person name="Rajput S."/>
            <person name="Deng P."/>
            <person name="Jia W."/>
            <person name="Huang R."/>
            <person name="Zhang M."/>
            <person name="Sun Y."/>
            <person name="Hu J."/>
            <person name="Fu X."/>
            <person name="Schnable P.S."/>
            <person name="Li F."/>
            <person name="Zhang H."/>
            <person name="Feng B."/>
            <person name="Zhu X."/>
            <person name="Liu R."/>
            <person name="Schnable J.C."/>
            <person name="Zhu J.-K."/>
            <person name="Zhang H."/>
        </authorList>
    </citation>
    <scope>NUCLEOTIDE SEQUENCE [LARGE SCALE GENOMIC DNA]</scope>
</reference>
<accession>A0A3L6Q0V4</accession>
<sequence>MSACRGVLRVPRQRQQPVEDGPGPLLPRPTRQTGGRPTLPGARAAGVAGSSSPSLPPAPGASACQDSWRRAISCAAPPDPAWKVAPLEPGLGGSLSHWTTGPSDPPRDVHVAPLRVRGQPIRSQGPTHAAARQERLGKGPTLSRAHTAGSVVAERARAWPPDTSWRGVTCWLWLRTLPNSNYAPASAPARPLPPPYLATLFLLALAGFLLWPADPDIFPARLYLAHVSVAARPAITVTIAVTISAALKVRVRNPDLFALYYSRLDVDIGYRGKQLGRVTYSGAYLGPRCVVRRRRPAVRRDTRRRGSDLPARGPCAGSVPFDAVVEVEGHLHLFFLSVPVKVPAAGTLSADCFGYIICRSRLLD</sequence>
<feature type="region of interest" description="Disordered" evidence="5">
    <location>
        <begin position="1"/>
        <end position="64"/>
    </location>
</feature>
<evidence type="ECO:0000313" key="7">
    <source>
        <dbReference type="EMBL" id="RLM69622.1"/>
    </source>
</evidence>
<evidence type="ECO:0000256" key="5">
    <source>
        <dbReference type="SAM" id="MobiDB-lite"/>
    </source>
</evidence>
<feature type="compositionally biased region" description="Low complexity" evidence="5">
    <location>
        <begin position="40"/>
        <end position="53"/>
    </location>
</feature>
<dbReference type="GO" id="GO:0098542">
    <property type="term" value="P:defense response to other organism"/>
    <property type="evidence" value="ECO:0007669"/>
    <property type="project" value="InterPro"/>
</dbReference>
<comment type="caution">
    <text evidence="7">The sequence shown here is derived from an EMBL/GenBank/DDBJ whole genome shotgun (WGS) entry which is preliminary data.</text>
</comment>
<dbReference type="InterPro" id="IPR004864">
    <property type="entry name" value="LEA_2"/>
</dbReference>
<keyword evidence="3" id="KW-1133">Transmembrane helix</keyword>
<comment type="subcellular location">
    <subcellularLocation>
        <location evidence="1">Membrane</location>
        <topology evidence="1">Single-pass membrane protein</topology>
    </subcellularLocation>
</comment>
<evidence type="ECO:0000259" key="6">
    <source>
        <dbReference type="Pfam" id="PF03168"/>
    </source>
</evidence>
<dbReference type="PANTHER" id="PTHR31234">
    <property type="entry name" value="LATE EMBRYOGENESIS ABUNDANT (LEA) HYDROXYPROLINE-RICH GLYCOPROTEIN FAMILY"/>
    <property type="match status" value="1"/>
</dbReference>
<evidence type="ECO:0000256" key="1">
    <source>
        <dbReference type="ARBA" id="ARBA00004167"/>
    </source>
</evidence>
<organism evidence="7 8">
    <name type="scientific">Panicum miliaceum</name>
    <name type="common">Proso millet</name>
    <name type="synonym">Broomcorn millet</name>
    <dbReference type="NCBI Taxonomy" id="4540"/>
    <lineage>
        <taxon>Eukaryota</taxon>
        <taxon>Viridiplantae</taxon>
        <taxon>Streptophyta</taxon>
        <taxon>Embryophyta</taxon>
        <taxon>Tracheophyta</taxon>
        <taxon>Spermatophyta</taxon>
        <taxon>Magnoliopsida</taxon>
        <taxon>Liliopsida</taxon>
        <taxon>Poales</taxon>
        <taxon>Poaceae</taxon>
        <taxon>PACMAD clade</taxon>
        <taxon>Panicoideae</taxon>
        <taxon>Panicodae</taxon>
        <taxon>Paniceae</taxon>
        <taxon>Panicinae</taxon>
        <taxon>Panicum</taxon>
        <taxon>Panicum sect. Panicum</taxon>
    </lineage>
</organism>
<evidence type="ECO:0000313" key="8">
    <source>
        <dbReference type="Proteomes" id="UP000275267"/>
    </source>
</evidence>
<dbReference type="AlphaFoldDB" id="A0A3L6Q0V4"/>
<evidence type="ECO:0000256" key="4">
    <source>
        <dbReference type="ARBA" id="ARBA00023136"/>
    </source>
</evidence>
<dbReference type="STRING" id="4540.A0A3L6Q0V4"/>
<proteinExistence type="predicted"/>
<dbReference type="InterPro" id="IPR044839">
    <property type="entry name" value="NDR1-like"/>
</dbReference>
<dbReference type="OrthoDB" id="1917236at2759"/>
<dbReference type="Pfam" id="PF03168">
    <property type="entry name" value="LEA_2"/>
    <property type="match status" value="1"/>
</dbReference>
<keyword evidence="8" id="KW-1185">Reference proteome</keyword>
<keyword evidence="4" id="KW-0472">Membrane</keyword>
<keyword evidence="2" id="KW-0812">Transmembrane</keyword>
<feature type="region of interest" description="Disordered" evidence="5">
    <location>
        <begin position="120"/>
        <end position="147"/>
    </location>
</feature>